<dbReference type="PATRIC" id="fig|1423734.3.peg.3055"/>
<keyword evidence="3" id="KW-1185">Reference proteome</keyword>
<dbReference type="AlphaFoldDB" id="A0A0R1YB25"/>
<dbReference type="SUPFAM" id="SSF51735">
    <property type="entry name" value="NAD(P)-binding Rossmann-fold domains"/>
    <property type="match status" value="1"/>
</dbReference>
<dbReference type="RefSeq" id="WP_057002325.1">
    <property type="nucleotide sequence ID" value="NZ_AZGA01000005.1"/>
</dbReference>
<dbReference type="Gene3D" id="3.40.50.720">
    <property type="entry name" value="NAD(P)-binding Rossmann-like Domain"/>
    <property type="match status" value="1"/>
</dbReference>
<comment type="caution">
    <text evidence="2">The sequence shown here is derived from an EMBL/GenBank/DDBJ whole genome shotgun (WGS) entry which is preliminary data.</text>
</comment>
<dbReference type="InterPro" id="IPR016040">
    <property type="entry name" value="NAD(P)-bd_dom"/>
</dbReference>
<accession>A0A0R1YB25</accession>
<dbReference type="Pfam" id="PF13460">
    <property type="entry name" value="NAD_binding_10"/>
    <property type="match status" value="1"/>
</dbReference>
<proteinExistence type="predicted"/>
<feature type="domain" description="NAD(P)-binding" evidence="1">
    <location>
        <begin position="8"/>
        <end position="161"/>
    </location>
</feature>
<dbReference type="InterPro" id="IPR052718">
    <property type="entry name" value="NmrA-type_oxidoreductase"/>
</dbReference>
<dbReference type="Gene3D" id="3.90.25.10">
    <property type="entry name" value="UDP-galactose 4-epimerase, domain 1"/>
    <property type="match status" value="1"/>
</dbReference>
<dbReference type="PANTHER" id="PTHR47129">
    <property type="entry name" value="QUINONE OXIDOREDUCTASE 2"/>
    <property type="match status" value="1"/>
</dbReference>
<sequence>MKYAVTAASGKLGSMAVKTLAKLVDPKDIIALARNTEKASQLLPKGIEVRPGDYTIPGDLHNALKGVDRLLFISSIPGGALPRIQEHLNVITAAKNNDVQYVAYTSFPHADEARAPLAEDHRNTELALNNSGLAHSFLRNNWYLEDELSRLKAAQAGEPFVYAGGEGRVGWALERFYAEAAAKVLVLDDPKVIYEFAGPAHTYEELAQAVASIAEKEFKVQALELDTFEEQAAINLGADTAKVVTAIQALIRDGELNENTTDFEDVLGYKIPSLNDQLKELFQ</sequence>
<evidence type="ECO:0000259" key="1">
    <source>
        <dbReference type="Pfam" id="PF13460"/>
    </source>
</evidence>
<dbReference type="Proteomes" id="UP000051236">
    <property type="component" value="Unassembled WGS sequence"/>
</dbReference>
<dbReference type="EMBL" id="AZGA01000005">
    <property type="protein sequence ID" value="KRM36252.1"/>
    <property type="molecule type" value="Genomic_DNA"/>
</dbReference>
<evidence type="ECO:0000313" key="2">
    <source>
        <dbReference type="EMBL" id="KRM36252.1"/>
    </source>
</evidence>
<dbReference type="InterPro" id="IPR036291">
    <property type="entry name" value="NAD(P)-bd_dom_sf"/>
</dbReference>
<protein>
    <submittedName>
        <fullName evidence="2">Quinone oxidoreductase 2</fullName>
    </submittedName>
</protein>
<organism evidence="2 3">
    <name type="scientific">Agrilactobacillus composti DSM 18527 = JCM 14202</name>
    <dbReference type="NCBI Taxonomy" id="1423734"/>
    <lineage>
        <taxon>Bacteria</taxon>
        <taxon>Bacillati</taxon>
        <taxon>Bacillota</taxon>
        <taxon>Bacilli</taxon>
        <taxon>Lactobacillales</taxon>
        <taxon>Lactobacillaceae</taxon>
        <taxon>Agrilactobacillus</taxon>
    </lineage>
</organism>
<dbReference type="PANTHER" id="PTHR47129:SF1">
    <property type="entry name" value="NMRA-LIKE DOMAIN-CONTAINING PROTEIN"/>
    <property type="match status" value="1"/>
</dbReference>
<reference evidence="2 3" key="1">
    <citation type="journal article" date="2015" name="Genome Announc.">
        <title>Expanding the biotechnology potential of lactobacilli through comparative genomics of 213 strains and associated genera.</title>
        <authorList>
            <person name="Sun Z."/>
            <person name="Harris H.M."/>
            <person name="McCann A."/>
            <person name="Guo C."/>
            <person name="Argimon S."/>
            <person name="Zhang W."/>
            <person name="Yang X."/>
            <person name="Jeffery I.B."/>
            <person name="Cooney J.C."/>
            <person name="Kagawa T.F."/>
            <person name="Liu W."/>
            <person name="Song Y."/>
            <person name="Salvetti E."/>
            <person name="Wrobel A."/>
            <person name="Rasinkangas P."/>
            <person name="Parkhill J."/>
            <person name="Rea M.C."/>
            <person name="O'Sullivan O."/>
            <person name="Ritari J."/>
            <person name="Douillard F.P."/>
            <person name="Paul Ross R."/>
            <person name="Yang R."/>
            <person name="Briner A.E."/>
            <person name="Felis G.E."/>
            <person name="de Vos W.M."/>
            <person name="Barrangou R."/>
            <person name="Klaenhammer T.R."/>
            <person name="Caufield P.W."/>
            <person name="Cui Y."/>
            <person name="Zhang H."/>
            <person name="O'Toole P.W."/>
        </authorList>
    </citation>
    <scope>NUCLEOTIDE SEQUENCE [LARGE SCALE GENOMIC DNA]</scope>
    <source>
        <strain evidence="2 3">DSM 18527</strain>
    </source>
</reference>
<dbReference type="eggNOG" id="COG0702">
    <property type="taxonomic scope" value="Bacteria"/>
</dbReference>
<dbReference type="STRING" id="1423734.FC83_GL003003"/>
<evidence type="ECO:0000313" key="3">
    <source>
        <dbReference type="Proteomes" id="UP000051236"/>
    </source>
</evidence>
<name>A0A0R1YB25_9LACO</name>
<gene>
    <name evidence="2" type="ORF">FC83_GL003003</name>
</gene>